<dbReference type="Gene3D" id="3.10.560.10">
    <property type="entry name" value="Outer membrane lipoprotein wza domain like"/>
    <property type="match status" value="1"/>
</dbReference>
<dbReference type="PANTHER" id="PTHR33619:SF3">
    <property type="entry name" value="POLYSACCHARIDE EXPORT PROTEIN GFCE-RELATED"/>
    <property type="match status" value="1"/>
</dbReference>
<dbReference type="InterPro" id="IPR049712">
    <property type="entry name" value="Poly_export"/>
</dbReference>
<dbReference type="RefSeq" id="WP_311369559.1">
    <property type="nucleotide sequence ID" value="NZ_JAVRHX010000004.1"/>
</dbReference>
<reference evidence="4 5" key="1">
    <citation type="submission" date="2023-09" db="EMBL/GenBank/DDBJ databases">
        <authorList>
            <person name="Rey-Velasco X."/>
        </authorList>
    </citation>
    <scope>NUCLEOTIDE SEQUENCE [LARGE SCALE GENOMIC DNA]</scope>
    <source>
        <strain evidence="4 5">P117</strain>
    </source>
</reference>
<proteinExistence type="predicted"/>
<evidence type="ECO:0000313" key="4">
    <source>
        <dbReference type="EMBL" id="MDT0595960.1"/>
    </source>
</evidence>
<gene>
    <name evidence="4" type="ORF">RM552_13980</name>
</gene>
<protein>
    <submittedName>
        <fullName evidence="4">Polysaccharide biosynthesis/export family protein</fullName>
    </submittedName>
</protein>
<dbReference type="PANTHER" id="PTHR33619">
    <property type="entry name" value="POLYSACCHARIDE EXPORT PROTEIN GFCE-RELATED"/>
    <property type="match status" value="1"/>
</dbReference>
<evidence type="ECO:0000259" key="3">
    <source>
        <dbReference type="Pfam" id="PF10531"/>
    </source>
</evidence>
<evidence type="ECO:0000256" key="1">
    <source>
        <dbReference type="ARBA" id="ARBA00022729"/>
    </source>
</evidence>
<sequence>MLIGLFPMTAYSQFVEEQYTLGSGDEIKITVFGQEDLTVETRLSNIGIIRYPFLGDIELVGKTVNEVEQLIDIGLRGDYLINPSVSVTVVEYRPFFINGEVNKPGGYPYQPGLTIDKAAALAGGYTQRADKNDGEFLVRRTVKGSEVNLELNATSIVLPGDILTVKPTYF</sequence>
<name>A0ABU2ZTN1_9ALTE</name>
<keyword evidence="5" id="KW-1185">Reference proteome</keyword>
<dbReference type="InterPro" id="IPR019554">
    <property type="entry name" value="Soluble_ligand-bd"/>
</dbReference>
<dbReference type="Pfam" id="PF10531">
    <property type="entry name" value="SLBB"/>
    <property type="match status" value="1"/>
</dbReference>
<evidence type="ECO:0000259" key="2">
    <source>
        <dbReference type="Pfam" id="PF02563"/>
    </source>
</evidence>
<dbReference type="Gene3D" id="3.30.1950.10">
    <property type="entry name" value="wza like domain"/>
    <property type="match status" value="1"/>
</dbReference>
<comment type="caution">
    <text evidence="4">The sequence shown here is derived from an EMBL/GenBank/DDBJ whole genome shotgun (WGS) entry which is preliminary data.</text>
</comment>
<feature type="domain" description="Polysaccharide export protein N-terminal" evidence="2">
    <location>
        <begin position="16"/>
        <end position="89"/>
    </location>
</feature>
<dbReference type="EMBL" id="JAVRHX010000004">
    <property type="protein sequence ID" value="MDT0595960.1"/>
    <property type="molecule type" value="Genomic_DNA"/>
</dbReference>
<dbReference type="Pfam" id="PF02563">
    <property type="entry name" value="Poly_export"/>
    <property type="match status" value="1"/>
</dbReference>
<evidence type="ECO:0000313" key="5">
    <source>
        <dbReference type="Proteomes" id="UP001253545"/>
    </source>
</evidence>
<dbReference type="InterPro" id="IPR003715">
    <property type="entry name" value="Poly_export_N"/>
</dbReference>
<feature type="domain" description="Soluble ligand binding" evidence="3">
    <location>
        <begin position="95"/>
        <end position="131"/>
    </location>
</feature>
<dbReference type="Proteomes" id="UP001253545">
    <property type="component" value="Unassembled WGS sequence"/>
</dbReference>
<accession>A0ABU2ZTN1</accession>
<keyword evidence="1" id="KW-0732">Signal</keyword>
<organism evidence="4 5">
    <name type="scientific">Glaciecola petra</name>
    <dbReference type="NCBI Taxonomy" id="3075602"/>
    <lineage>
        <taxon>Bacteria</taxon>
        <taxon>Pseudomonadati</taxon>
        <taxon>Pseudomonadota</taxon>
        <taxon>Gammaproteobacteria</taxon>
        <taxon>Alteromonadales</taxon>
        <taxon>Alteromonadaceae</taxon>
        <taxon>Glaciecola</taxon>
    </lineage>
</organism>